<reference evidence="2 3" key="1">
    <citation type="submission" date="2024-02" db="EMBL/GenBank/DDBJ databases">
        <title>Chromosome-scale genome assembly of the rough periwinkle Littorina saxatilis.</title>
        <authorList>
            <person name="De Jode A."/>
            <person name="Faria R."/>
            <person name="Formenti G."/>
            <person name="Sims Y."/>
            <person name="Smith T.P."/>
            <person name="Tracey A."/>
            <person name="Wood J.M.D."/>
            <person name="Zagrodzka Z.B."/>
            <person name="Johannesson K."/>
            <person name="Butlin R.K."/>
            <person name="Leder E.H."/>
        </authorList>
    </citation>
    <scope>NUCLEOTIDE SEQUENCE [LARGE SCALE GENOMIC DNA]</scope>
    <source>
        <strain evidence="2">Snail1</strain>
        <tissue evidence="2">Muscle</tissue>
    </source>
</reference>
<feature type="compositionally biased region" description="Polar residues" evidence="1">
    <location>
        <begin position="1"/>
        <end position="11"/>
    </location>
</feature>
<keyword evidence="3" id="KW-1185">Reference proteome</keyword>
<protein>
    <submittedName>
        <fullName evidence="2">Uncharacterized protein</fullName>
    </submittedName>
</protein>
<evidence type="ECO:0000313" key="3">
    <source>
        <dbReference type="Proteomes" id="UP001374579"/>
    </source>
</evidence>
<dbReference type="Proteomes" id="UP001374579">
    <property type="component" value="Unassembled WGS sequence"/>
</dbReference>
<comment type="caution">
    <text evidence="2">The sequence shown here is derived from an EMBL/GenBank/DDBJ whole genome shotgun (WGS) entry which is preliminary data.</text>
</comment>
<gene>
    <name evidence="2" type="ORF">V1264_010631</name>
</gene>
<feature type="compositionally biased region" description="Basic and acidic residues" evidence="1">
    <location>
        <begin position="23"/>
        <end position="46"/>
    </location>
</feature>
<proteinExistence type="predicted"/>
<feature type="region of interest" description="Disordered" evidence="1">
    <location>
        <begin position="1"/>
        <end position="77"/>
    </location>
</feature>
<dbReference type="InterPro" id="IPR036770">
    <property type="entry name" value="Ankyrin_rpt-contain_sf"/>
</dbReference>
<sequence>MKETAHFQNDPNLEAAEAAFQQEGKDKAKCVDNEAKSNDERAESENRTAVSDYETAEVDYEMAESENGTTVSDHETSESVYETAESGSYGSGYDTANDACSEDSHTEADDRQVMEQVREGCWNNVGAYFQKASEIAGTISLKTAENDVRTKPDYQSEDQGEKVRYPVKIRGLQDQMDGFWSSAVFKTSGSYIYHPQPCMISGAVRHWAVQEAGKNADIVEVLYIARFCTEEEGDLMMREVVARQNWRLVSLLIAHRLVSKSMHQWAVEEAAKLADNDQFVGFIFPCCSSDFNHDSVVTRLVDRGAFDLASHLIGSEGQCSKECRTWALKKTCIKGTETSCLGRLLQMSSIKGLELDSVMIFVASEGLWNILSVMLYADCVVNRTTRLQAVFVALEQAGPDDVTTILQSCFPEELDCVLVQLVKWSKWHVVDNALQPQEDRWLLRKDDEWWQMNDRLYGKDSPWPDRLQQFDKDILFSLFEEALKQESRLRSLMYFLFSRECSYTRKYKIVSTIAPHETASQTCNRLWASNKTFLLAFGEMSAVFEEVFTTLHTVTSARQSQEWQSFADSLQRWTVVALNCHAKVKGECNREGESTETQLFRDWEYLLVQLVFENFAPKWISMEFKTFLVVFALVPLVPTLQNVSFKSVDISNDIYFDLVDFTCWYHVPEEGRRCVFRKAVTLEHWEAVRQLADHTLYDDERGWALGQAMYSGQWRVFLMLAHHGLNKDQRRRVYRQVAKHGDWDTVQDMLERGADVRTVHAELFTANISRDPHPPEDVVTRYKARLTQLRELGKKLAREAKDFDASVKNKN</sequence>
<evidence type="ECO:0000313" key="2">
    <source>
        <dbReference type="EMBL" id="KAK7090892.1"/>
    </source>
</evidence>
<dbReference type="SUPFAM" id="SSF48403">
    <property type="entry name" value="Ankyrin repeat"/>
    <property type="match status" value="1"/>
</dbReference>
<organism evidence="2 3">
    <name type="scientific">Littorina saxatilis</name>
    <dbReference type="NCBI Taxonomy" id="31220"/>
    <lineage>
        <taxon>Eukaryota</taxon>
        <taxon>Metazoa</taxon>
        <taxon>Spiralia</taxon>
        <taxon>Lophotrochozoa</taxon>
        <taxon>Mollusca</taxon>
        <taxon>Gastropoda</taxon>
        <taxon>Caenogastropoda</taxon>
        <taxon>Littorinimorpha</taxon>
        <taxon>Littorinoidea</taxon>
        <taxon>Littorinidae</taxon>
        <taxon>Littorina</taxon>
    </lineage>
</organism>
<dbReference type="EMBL" id="JBAMIC010000024">
    <property type="protein sequence ID" value="KAK7090892.1"/>
    <property type="molecule type" value="Genomic_DNA"/>
</dbReference>
<evidence type="ECO:0000256" key="1">
    <source>
        <dbReference type="SAM" id="MobiDB-lite"/>
    </source>
</evidence>
<name>A0AAN9APS5_9CAEN</name>
<dbReference type="AlphaFoldDB" id="A0AAN9APS5"/>
<accession>A0AAN9APS5</accession>
<feature type="compositionally biased region" description="Acidic residues" evidence="1">
    <location>
        <begin position="54"/>
        <end position="64"/>
    </location>
</feature>